<evidence type="ECO:0000256" key="3">
    <source>
        <dbReference type="SAM" id="SignalP"/>
    </source>
</evidence>
<keyword evidence="2" id="KW-0012">Acyltransferase</keyword>
<dbReference type="GO" id="GO:0016603">
    <property type="term" value="F:glutaminyl-peptide cyclotransferase activity"/>
    <property type="evidence" value="ECO:0007669"/>
    <property type="project" value="TreeGrafter"/>
</dbReference>
<keyword evidence="6" id="KW-1185">Reference proteome</keyword>
<dbReference type="Pfam" id="PF04389">
    <property type="entry name" value="Peptidase_M28"/>
    <property type="match status" value="1"/>
</dbReference>
<evidence type="ECO:0000256" key="2">
    <source>
        <dbReference type="ARBA" id="ARBA00023315"/>
    </source>
</evidence>
<keyword evidence="1" id="KW-0808">Transferase</keyword>
<reference evidence="5 6" key="1">
    <citation type="journal article" date="2011" name="J. Bacteriol.">
        <title>Genome sequence of Chthoniobacter flavus Ellin428, an aerobic heterotrophic soil bacterium.</title>
        <authorList>
            <person name="Kant R."/>
            <person name="van Passel M.W."/>
            <person name="Palva A."/>
            <person name="Lucas S."/>
            <person name="Lapidus A."/>
            <person name="Glavina Del Rio T."/>
            <person name="Dalin E."/>
            <person name="Tice H."/>
            <person name="Bruce D."/>
            <person name="Goodwin L."/>
            <person name="Pitluck S."/>
            <person name="Larimer F.W."/>
            <person name="Land M.L."/>
            <person name="Hauser L."/>
            <person name="Sangwan P."/>
            <person name="de Vos W.M."/>
            <person name="Janssen P.H."/>
            <person name="Smidt H."/>
        </authorList>
    </citation>
    <scope>NUCLEOTIDE SEQUENCE [LARGE SCALE GENOMIC DNA]</scope>
    <source>
        <strain evidence="5 6">Ellin428</strain>
    </source>
</reference>
<evidence type="ECO:0000313" key="6">
    <source>
        <dbReference type="Proteomes" id="UP000005824"/>
    </source>
</evidence>
<dbReference type="PROSITE" id="PS51257">
    <property type="entry name" value="PROKAR_LIPOPROTEIN"/>
    <property type="match status" value="1"/>
</dbReference>
<gene>
    <name evidence="5" type="ORF">CfE428DRAFT_1801</name>
</gene>
<feature type="domain" description="Peptidase M28" evidence="4">
    <location>
        <begin position="144"/>
        <end position="341"/>
    </location>
</feature>
<organism evidence="5 6">
    <name type="scientific">Chthoniobacter flavus Ellin428</name>
    <dbReference type="NCBI Taxonomy" id="497964"/>
    <lineage>
        <taxon>Bacteria</taxon>
        <taxon>Pseudomonadati</taxon>
        <taxon>Verrucomicrobiota</taxon>
        <taxon>Spartobacteria</taxon>
        <taxon>Chthoniobacterales</taxon>
        <taxon>Chthoniobacteraceae</taxon>
        <taxon>Chthoniobacter</taxon>
    </lineage>
</organism>
<dbReference type="STRING" id="497964.CfE428DRAFT_1801"/>
<evidence type="ECO:0000313" key="5">
    <source>
        <dbReference type="EMBL" id="EDY20604.1"/>
    </source>
</evidence>
<feature type="signal peptide" evidence="3">
    <location>
        <begin position="1"/>
        <end position="26"/>
    </location>
</feature>
<keyword evidence="3" id="KW-0732">Signal</keyword>
<sequence precursor="true">MVRFRCLTLAVAVVAALSACKPAPKAAEGTAPVEQESERPAAISVIKSNGGAPASHSVAAVPPPAEIWKEFSGDKAFAEARAQVEVGPRPAGTPELEKARVLIEEALHKSGWDAERQTFTADTPHGPTQFVNIIARFSATGAHPAPRNTQRAIVCSHYDTKRFSTIKFVGASDGASSTGALLELARVLALDPAMAAQLELVFFDGEEAFVQFTDPDDPKPDGLYGSRYYARTLMSEGRASQFKFGILWDMIGDRDLTITLPPDSPKDLASGILSSAEALGVRQNFGYFSRTILDDHVELQHRARIPSVDLIDFDYIYWHTAGDTLEHIAPESLQKVGAVTLCYLRQALAK</sequence>
<feature type="chain" id="PRO_5002800313" evidence="3">
    <location>
        <begin position="27"/>
        <end position="350"/>
    </location>
</feature>
<dbReference type="InterPro" id="IPR007484">
    <property type="entry name" value="Peptidase_M28"/>
</dbReference>
<dbReference type="Gene3D" id="3.40.630.10">
    <property type="entry name" value="Zn peptidases"/>
    <property type="match status" value="1"/>
</dbReference>
<dbReference type="eggNOG" id="COG2234">
    <property type="taxonomic scope" value="Bacteria"/>
</dbReference>
<evidence type="ECO:0000256" key="1">
    <source>
        <dbReference type="ARBA" id="ARBA00022679"/>
    </source>
</evidence>
<protein>
    <submittedName>
        <fullName evidence="5">Peptidase M28</fullName>
    </submittedName>
</protein>
<dbReference type="PANTHER" id="PTHR12283">
    <property type="entry name" value="GLUTAMINYL-PEPTIDE CYCLOTRANSFERASE"/>
    <property type="match status" value="1"/>
</dbReference>
<name>B4CYR3_9BACT</name>
<dbReference type="EMBL" id="ABVL01000004">
    <property type="protein sequence ID" value="EDY20604.1"/>
    <property type="molecule type" value="Genomic_DNA"/>
</dbReference>
<dbReference type="SUPFAM" id="SSF53187">
    <property type="entry name" value="Zn-dependent exopeptidases"/>
    <property type="match status" value="1"/>
</dbReference>
<accession>B4CYR3</accession>
<dbReference type="GO" id="GO:0008270">
    <property type="term" value="F:zinc ion binding"/>
    <property type="evidence" value="ECO:0007669"/>
    <property type="project" value="TreeGrafter"/>
</dbReference>
<dbReference type="InParanoid" id="B4CYR3"/>
<dbReference type="PANTHER" id="PTHR12283:SF6">
    <property type="entry name" value="GLUTAMINYL-PEPTIDE CYCLOTRANSFERASE-RELATED"/>
    <property type="match status" value="1"/>
</dbReference>
<dbReference type="AlphaFoldDB" id="B4CYR3"/>
<evidence type="ECO:0000259" key="4">
    <source>
        <dbReference type="Pfam" id="PF04389"/>
    </source>
</evidence>
<dbReference type="RefSeq" id="WP_006979127.1">
    <property type="nucleotide sequence ID" value="NZ_ABVL01000004.1"/>
</dbReference>
<dbReference type="InterPro" id="IPR040234">
    <property type="entry name" value="QC/QCL"/>
</dbReference>
<comment type="caution">
    <text evidence="5">The sequence shown here is derived from an EMBL/GenBank/DDBJ whole genome shotgun (WGS) entry which is preliminary data.</text>
</comment>
<proteinExistence type="predicted"/>
<dbReference type="Proteomes" id="UP000005824">
    <property type="component" value="Unassembled WGS sequence"/>
</dbReference>